<dbReference type="SMART" id="SM00320">
    <property type="entry name" value="WD40"/>
    <property type="match status" value="4"/>
</dbReference>
<protein>
    <submittedName>
        <fullName evidence="5">Uncharacterized protein</fullName>
    </submittedName>
</protein>
<feature type="repeat" description="WD" evidence="3">
    <location>
        <begin position="9"/>
        <end position="46"/>
    </location>
</feature>
<dbReference type="GeneID" id="20524916"/>
<dbReference type="InterPro" id="IPR019775">
    <property type="entry name" value="WD40_repeat_CS"/>
</dbReference>
<evidence type="ECO:0000256" key="4">
    <source>
        <dbReference type="SAM" id="MobiDB-lite"/>
    </source>
</evidence>
<sequence length="423" mass="43093">MSLTTTGLLVGHKQSVTFLAALDPVATNADLASGSADGTALLWDLRKPGAVGCLAPGRGPIEALTSSQSSIVLSVADAPEAMLEYDVRMPDRPMVQRMPSRVLASAEGAPRRGAPAPSKKARAAAAAAAPVGSTAARVTAAALSPSGRRLVIGDADGRVRTVLWPEAGPDATLRPAPTARLPDTLAPSAVPWRPLPNAHSSLISCITFRPTKPDIVFTGGLDSTITMWACATRNPLHVWPMPDLLGPGVFANPSVNPPVVNDMVCSTDGRFLLAALGSGATAVVDLTPFEDGAGPDAPYETPCVAGLVGHSYSVNCVELVPRGGGNDPSDFLIVTASNDRSLAVWPIGPAAALASDGAPAGACQGPDSQIDSRPTLSALPFSPNALLATGGGARHPGSGARRPAGEFVLAGADTFIPIFRLAE</sequence>
<dbReference type="PANTHER" id="PTHR19879">
    <property type="entry name" value="TRANSCRIPTION INITIATION FACTOR TFIID"/>
    <property type="match status" value="1"/>
</dbReference>
<keyword evidence="1 3" id="KW-0853">WD repeat</keyword>
<evidence type="ECO:0000313" key="5">
    <source>
        <dbReference type="EMBL" id="KCV72607.1"/>
    </source>
</evidence>
<dbReference type="PANTHER" id="PTHR19879:SF9">
    <property type="entry name" value="TRANSCRIPTION INITIATION FACTOR TFIID SUBUNIT 5"/>
    <property type="match status" value="1"/>
</dbReference>
<dbReference type="Gene3D" id="2.130.10.10">
    <property type="entry name" value="YVTN repeat-like/Quinoprotein amine dehydrogenase"/>
    <property type="match status" value="2"/>
</dbReference>
<dbReference type="InterPro" id="IPR036322">
    <property type="entry name" value="WD40_repeat_dom_sf"/>
</dbReference>
<dbReference type="InterPro" id="IPR020472">
    <property type="entry name" value="WD40_PAC1"/>
</dbReference>
<dbReference type="STRING" id="691883.A0A058ZGI6"/>
<dbReference type="Proteomes" id="UP000030693">
    <property type="component" value="Unassembled WGS sequence"/>
</dbReference>
<dbReference type="EMBL" id="KB932201">
    <property type="protein sequence ID" value="KCV72607.1"/>
    <property type="molecule type" value="Genomic_DNA"/>
</dbReference>
<name>A0A058ZGI6_FONAL</name>
<dbReference type="InterPro" id="IPR015943">
    <property type="entry name" value="WD40/YVTN_repeat-like_dom_sf"/>
</dbReference>
<dbReference type="Pfam" id="PF00400">
    <property type="entry name" value="WD40"/>
    <property type="match status" value="4"/>
</dbReference>
<feature type="region of interest" description="Disordered" evidence="4">
    <location>
        <begin position="102"/>
        <end position="121"/>
    </location>
</feature>
<reference evidence="5" key="1">
    <citation type="submission" date="2013-04" db="EMBL/GenBank/DDBJ databases">
        <title>The Genome Sequence of Fonticula alba ATCC 38817.</title>
        <authorList>
            <consortium name="The Broad Institute Genomics Platform"/>
            <person name="Russ C."/>
            <person name="Cuomo C."/>
            <person name="Burger G."/>
            <person name="Gray M.W."/>
            <person name="Holland P.W.H."/>
            <person name="King N."/>
            <person name="Lang F.B.F."/>
            <person name="Roger A.J."/>
            <person name="Ruiz-Trillo I."/>
            <person name="Brown M."/>
            <person name="Walker B."/>
            <person name="Young S."/>
            <person name="Zeng Q."/>
            <person name="Gargeya S."/>
            <person name="Fitzgerald M."/>
            <person name="Haas B."/>
            <person name="Abouelleil A."/>
            <person name="Allen A.W."/>
            <person name="Alvarado L."/>
            <person name="Arachchi H.M."/>
            <person name="Berlin A.M."/>
            <person name="Chapman S.B."/>
            <person name="Gainer-Dewar J."/>
            <person name="Goldberg J."/>
            <person name="Griggs A."/>
            <person name="Gujja S."/>
            <person name="Hansen M."/>
            <person name="Howarth C."/>
            <person name="Imamovic A."/>
            <person name="Ireland A."/>
            <person name="Larimer J."/>
            <person name="McCowan C."/>
            <person name="Murphy C."/>
            <person name="Pearson M."/>
            <person name="Poon T.W."/>
            <person name="Priest M."/>
            <person name="Roberts A."/>
            <person name="Saif S."/>
            <person name="Shea T."/>
            <person name="Sisk P."/>
            <person name="Sykes S."/>
            <person name="Wortman J."/>
            <person name="Nusbaum C."/>
            <person name="Birren B."/>
        </authorList>
    </citation>
    <scope>NUCLEOTIDE SEQUENCE [LARGE SCALE GENOMIC DNA]</scope>
    <source>
        <strain evidence="5">ATCC 38817</strain>
    </source>
</reference>
<proteinExistence type="predicted"/>
<evidence type="ECO:0000256" key="1">
    <source>
        <dbReference type="ARBA" id="ARBA00022574"/>
    </source>
</evidence>
<dbReference type="InterPro" id="IPR001680">
    <property type="entry name" value="WD40_rpt"/>
</dbReference>
<evidence type="ECO:0000256" key="2">
    <source>
        <dbReference type="ARBA" id="ARBA00022737"/>
    </source>
</evidence>
<organism evidence="5">
    <name type="scientific">Fonticula alba</name>
    <name type="common">Slime mold</name>
    <dbReference type="NCBI Taxonomy" id="691883"/>
    <lineage>
        <taxon>Eukaryota</taxon>
        <taxon>Rotosphaerida</taxon>
        <taxon>Fonticulaceae</taxon>
        <taxon>Fonticula</taxon>
    </lineage>
</organism>
<dbReference type="OrthoDB" id="2161379at2759"/>
<dbReference type="PROSITE" id="PS00678">
    <property type="entry name" value="WD_REPEATS_1"/>
    <property type="match status" value="1"/>
</dbReference>
<keyword evidence="2" id="KW-0677">Repeat</keyword>
<dbReference type="PROSITE" id="PS50294">
    <property type="entry name" value="WD_REPEATS_REGION"/>
    <property type="match status" value="1"/>
</dbReference>
<dbReference type="RefSeq" id="XP_009492308.1">
    <property type="nucleotide sequence ID" value="XM_009494033.1"/>
</dbReference>
<evidence type="ECO:0000313" key="6">
    <source>
        <dbReference type="Proteomes" id="UP000030693"/>
    </source>
</evidence>
<feature type="compositionally biased region" description="Low complexity" evidence="4">
    <location>
        <begin position="104"/>
        <end position="121"/>
    </location>
</feature>
<dbReference type="AlphaFoldDB" id="A0A058ZGI6"/>
<dbReference type="PRINTS" id="PR00320">
    <property type="entry name" value="GPROTEINBRPT"/>
</dbReference>
<dbReference type="PROSITE" id="PS50082">
    <property type="entry name" value="WD_REPEATS_2"/>
    <property type="match status" value="2"/>
</dbReference>
<dbReference type="SUPFAM" id="SSF50978">
    <property type="entry name" value="WD40 repeat-like"/>
    <property type="match status" value="1"/>
</dbReference>
<feature type="repeat" description="WD" evidence="3">
    <location>
        <begin position="196"/>
        <end position="228"/>
    </location>
</feature>
<evidence type="ECO:0000256" key="3">
    <source>
        <dbReference type="PROSITE-ProRule" id="PRU00221"/>
    </source>
</evidence>
<accession>A0A058ZGI6</accession>
<gene>
    <name evidence="5" type="ORF">H696_00191</name>
</gene>
<keyword evidence="6" id="KW-1185">Reference proteome</keyword>